<accession>A0A9W4K6U2</accession>
<dbReference type="AlphaFoldDB" id="A0A9W4K6U2"/>
<feature type="compositionally biased region" description="Polar residues" evidence="1">
    <location>
        <begin position="1"/>
        <end position="10"/>
    </location>
</feature>
<dbReference type="Proteomes" id="UP001154252">
    <property type="component" value="Unassembled WGS sequence"/>
</dbReference>
<dbReference type="OrthoDB" id="76567at2759"/>
<comment type="caution">
    <text evidence="2">The sequence shown here is derived from an EMBL/GenBank/DDBJ whole genome shotgun (WGS) entry which is preliminary data.</text>
</comment>
<gene>
    <name evidence="2" type="ORF">PEGY_LOCUS2368</name>
</gene>
<organism evidence="2 3">
    <name type="scientific">Penicillium egyptiacum</name>
    <dbReference type="NCBI Taxonomy" id="1303716"/>
    <lineage>
        <taxon>Eukaryota</taxon>
        <taxon>Fungi</taxon>
        <taxon>Dikarya</taxon>
        <taxon>Ascomycota</taxon>
        <taxon>Pezizomycotina</taxon>
        <taxon>Eurotiomycetes</taxon>
        <taxon>Eurotiomycetidae</taxon>
        <taxon>Eurotiales</taxon>
        <taxon>Aspergillaceae</taxon>
        <taxon>Penicillium</taxon>
    </lineage>
</organism>
<evidence type="ECO:0000313" key="2">
    <source>
        <dbReference type="EMBL" id="CAG8890540.1"/>
    </source>
</evidence>
<name>A0A9W4K6U2_9EURO</name>
<keyword evidence="3" id="KW-1185">Reference proteome</keyword>
<dbReference type="EMBL" id="CAJVRC010000843">
    <property type="protein sequence ID" value="CAG8890540.1"/>
    <property type="molecule type" value="Genomic_DNA"/>
</dbReference>
<proteinExistence type="predicted"/>
<protein>
    <submittedName>
        <fullName evidence="2">Uncharacterized protein</fullName>
    </submittedName>
</protein>
<evidence type="ECO:0000313" key="3">
    <source>
        <dbReference type="Proteomes" id="UP001154252"/>
    </source>
</evidence>
<evidence type="ECO:0000256" key="1">
    <source>
        <dbReference type="SAM" id="MobiDB-lite"/>
    </source>
</evidence>
<sequence>MAWAGTSTYKPTAGAGKQGDQAFLPPARCPNGLPSGSWPTFVIEAGVSESLSRLREDARGWFVISEGQVRIVIIISIKSTNITFERWQLAPSNAPRPLTRAYLSPLCAQNPNIPPLTIQPITTQQPDSVQEVYVEPNRVVGAPLVIPFVAIHDRVPGPGEHDILIDAQNFLEITEKLF</sequence>
<feature type="region of interest" description="Disordered" evidence="1">
    <location>
        <begin position="1"/>
        <end position="28"/>
    </location>
</feature>
<reference evidence="2" key="1">
    <citation type="submission" date="2021-07" db="EMBL/GenBank/DDBJ databases">
        <authorList>
            <person name="Branca A.L. A."/>
        </authorList>
    </citation>
    <scope>NUCLEOTIDE SEQUENCE</scope>
</reference>